<evidence type="ECO:0000259" key="18">
    <source>
        <dbReference type="Pfam" id="PF03443"/>
    </source>
</evidence>
<protein>
    <recommendedName>
        <fullName evidence="15">lytic cellulose monooxygenase (C4-dehydrogenating)</fullName>
        <ecNumber evidence="15">1.14.99.56</ecNumber>
    </recommendedName>
</protein>
<evidence type="ECO:0000256" key="15">
    <source>
        <dbReference type="ARBA" id="ARBA00047174"/>
    </source>
</evidence>
<dbReference type="PANTHER" id="PTHR33353:SF10">
    <property type="entry name" value="ENDO-BETA-1,4-GLUCANASE D"/>
    <property type="match status" value="1"/>
</dbReference>
<feature type="compositionally biased region" description="Low complexity" evidence="16">
    <location>
        <begin position="255"/>
        <end position="274"/>
    </location>
</feature>
<comment type="subcellular location">
    <subcellularLocation>
        <location evidence="2">Secreted</location>
    </subcellularLocation>
</comment>
<dbReference type="GO" id="GO:0005576">
    <property type="term" value="C:extracellular region"/>
    <property type="evidence" value="ECO:0007669"/>
    <property type="project" value="UniProtKB-SubCell"/>
</dbReference>
<keyword evidence="11" id="KW-0119">Carbohydrate metabolism</keyword>
<feature type="chain" id="PRO_5021456693" description="lytic cellulose monooxygenase (C4-dehydrogenating)" evidence="17">
    <location>
        <begin position="20"/>
        <end position="340"/>
    </location>
</feature>
<evidence type="ECO:0000256" key="11">
    <source>
        <dbReference type="ARBA" id="ARBA00023277"/>
    </source>
</evidence>
<keyword evidence="12" id="KW-0624">Polysaccharide degradation</keyword>
<evidence type="ECO:0000256" key="10">
    <source>
        <dbReference type="ARBA" id="ARBA00023157"/>
    </source>
</evidence>
<sequence>MFSSAYLLLPLLLASYVSAHGFVHQFSVNGKTYTGARPGGQRNKAASPIRQITSPNPIYGATTSAVNCGNGGGFIASEAAPVNPGDTLKFDWRGQDLSRWPHDTGPIVSYLADCGPAGCDKFDSKSARWFKIDEQGHKPNSAEWVQKDLMRGATANVKLPSNVAPGNYLMRHEIIGLHLASGFKRAEFYPSCIQLKIGGSGTGRPSANELVSFPGGYSDNDKGLFGNNFFSRQYTFPGPPLAKLTGGGGAPAPAPSSSTSTPTSTKSSSSTKAGSGSGAQPTQTTKSGGSTGSSGSSSSGPKKVCKRSASAKPTAQVRPRHLSRVMRRIAFDESVHGVSA</sequence>
<evidence type="ECO:0000256" key="1">
    <source>
        <dbReference type="ARBA" id="ARBA00001973"/>
    </source>
</evidence>
<gene>
    <name evidence="19" type="ORF">FA13DRAFT_1702037</name>
</gene>
<evidence type="ECO:0000256" key="6">
    <source>
        <dbReference type="ARBA" id="ARBA00023001"/>
    </source>
</evidence>
<evidence type="ECO:0000256" key="17">
    <source>
        <dbReference type="SAM" id="SignalP"/>
    </source>
</evidence>
<comment type="cofactor">
    <cofactor evidence="1">
        <name>Cu(2+)</name>
        <dbReference type="ChEBI" id="CHEBI:29036"/>
    </cofactor>
</comment>
<feature type="domain" description="Auxiliary Activity family 9 catalytic" evidence="18">
    <location>
        <begin position="20"/>
        <end position="227"/>
    </location>
</feature>
<dbReference type="AlphaFoldDB" id="A0A4Y7RSQ8"/>
<dbReference type="GO" id="GO:0004497">
    <property type="term" value="F:monooxygenase activity"/>
    <property type="evidence" value="ECO:0007669"/>
    <property type="project" value="UniProtKB-KW"/>
</dbReference>
<proteinExistence type="inferred from homology"/>
<keyword evidence="6" id="KW-0136">Cellulose degradation</keyword>
<keyword evidence="10" id="KW-1015">Disulfide bond</keyword>
<evidence type="ECO:0000256" key="3">
    <source>
        <dbReference type="ARBA" id="ARBA00022525"/>
    </source>
</evidence>
<keyword evidence="5 17" id="KW-0732">Signal</keyword>
<evidence type="ECO:0000256" key="4">
    <source>
        <dbReference type="ARBA" id="ARBA00022723"/>
    </source>
</evidence>
<evidence type="ECO:0000256" key="2">
    <source>
        <dbReference type="ARBA" id="ARBA00004613"/>
    </source>
</evidence>
<dbReference type="CDD" id="cd21175">
    <property type="entry name" value="LPMO_AA9"/>
    <property type="match status" value="1"/>
</dbReference>
<keyword evidence="9" id="KW-0503">Monooxygenase</keyword>
<dbReference type="InterPro" id="IPR049892">
    <property type="entry name" value="AA9"/>
</dbReference>
<evidence type="ECO:0000256" key="8">
    <source>
        <dbReference type="ARBA" id="ARBA00023008"/>
    </source>
</evidence>
<evidence type="ECO:0000256" key="16">
    <source>
        <dbReference type="SAM" id="MobiDB-lite"/>
    </source>
</evidence>
<keyword evidence="7" id="KW-0560">Oxidoreductase</keyword>
<evidence type="ECO:0000313" key="20">
    <source>
        <dbReference type="Proteomes" id="UP000298030"/>
    </source>
</evidence>
<accession>A0A4Y7RSQ8</accession>
<comment type="catalytic activity">
    <reaction evidence="14">
        <text>[(1-&gt;4)-beta-D-glucosyl]n+m + reduced acceptor + O2 = 4-dehydro-beta-D-glucosyl-[(1-&gt;4)-beta-D-glucosyl]n-1 + [(1-&gt;4)-beta-D-glucosyl]m + acceptor + H2O.</text>
        <dbReference type="EC" id="1.14.99.56"/>
    </reaction>
</comment>
<reference evidence="19 20" key="1">
    <citation type="journal article" date="2019" name="Nat. Ecol. Evol.">
        <title>Megaphylogeny resolves global patterns of mushroom evolution.</title>
        <authorList>
            <person name="Varga T."/>
            <person name="Krizsan K."/>
            <person name="Foldi C."/>
            <person name="Dima B."/>
            <person name="Sanchez-Garcia M."/>
            <person name="Sanchez-Ramirez S."/>
            <person name="Szollosi G.J."/>
            <person name="Szarkandi J.G."/>
            <person name="Papp V."/>
            <person name="Albert L."/>
            <person name="Andreopoulos W."/>
            <person name="Angelini C."/>
            <person name="Antonin V."/>
            <person name="Barry K.W."/>
            <person name="Bougher N.L."/>
            <person name="Buchanan P."/>
            <person name="Buyck B."/>
            <person name="Bense V."/>
            <person name="Catcheside P."/>
            <person name="Chovatia M."/>
            <person name="Cooper J."/>
            <person name="Damon W."/>
            <person name="Desjardin D."/>
            <person name="Finy P."/>
            <person name="Geml J."/>
            <person name="Haridas S."/>
            <person name="Hughes K."/>
            <person name="Justo A."/>
            <person name="Karasinski D."/>
            <person name="Kautmanova I."/>
            <person name="Kiss B."/>
            <person name="Kocsube S."/>
            <person name="Kotiranta H."/>
            <person name="LaButti K.M."/>
            <person name="Lechner B.E."/>
            <person name="Liimatainen K."/>
            <person name="Lipzen A."/>
            <person name="Lukacs Z."/>
            <person name="Mihaltcheva S."/>
            <person name="Morgado L.N."/>
            <person name="Niskanen T."/>
            <person name="Noordeloos M.E."/>
            <person name="Ohm R.A."/>
            <person name="Ortiz-Santana B."/>
            <person name="Ovrebo C."/>
            <person name="Racz N."/>
            <person name="Riley R."/>
            <person name="Savchenko A."/>
            <person name="Shiryaev A."/>
            <person name="Soop K."/>
            <person name="Spirin V."/>
            <person name="Szebenyi C."/>
            <person name="Tomsovsky M."/>
            <person name="Tulloss R.E."/>
            <person name="Uehling J."/>
            <person name="Grigoriev I.V."/>
            <person name="Vagvolgyi C."/>
            <person name="Papp T."/>
            <person name="Martin F.M."/>
            <person name="Miettinen O."/>
            <person name="Hibbett D.S."/>
            <person name="Nagy L.G."/>
        </authorList>
    </citation>
    <scope>NUCLEOTIDE SEQUENCE [LARGE SCALE GENOMIC DNA]</scope>
    <source>
        <strain evidence="19 20">FP101781</strain>
    </source>
</reference>
<evidence type="ECO:0000256" key="5">
    <source>
        <dbReference type="ARBA" id="ARBA00022729"/>
    </source>
</evidence>
<evidence type="ECO:0000313" key="19">
    <source>
        <dbReference type="EMBL" id="TEB11307.1"/>
    </source>
</evidence>
<dbReference type="Pfam" id="PF03443">
    <property type="entry name" value="AA9"/>
    <property type="match status" value="1"/>
</dbReference>
<keyword evidence="3" id="KW-0964">Secreted</keyword>
<dbReference type="EMBL" id="QPFP01000449">
    <property type="protein sequence ID" value="TEB11307.1"/>
    <property type="molecule type" value="Genomic_DNA"/>
</dbReference>
<dbReference type="GO" id="GO:0046872">
    <property type="term" value="F:metal ion binding"/>
    <property type="evidence" value="ECO:0007669"/>
    <property type="project" value="UniProtKB-KW"/>
</dbReference>
<evidence type="ECO:0000256" key="12">
    <source>
        <dbReference type="ARBA" id="ARBA00023326"/>
    </source>
</evidence>
<dbReference type="Proteomes" id="UP000298030">
    <property type="component" value="Unassembled WGS sequence"/>
</dbReference>
<evidence type="ECO:0000256" key="7">
    <source>
        <dbReference type="ARBA" id="ARBA00023002"/>
    </source>
</evidence>
<keyword evidence="4" id="KW-0479">Metal-binding</keyword>
<evidence type="ECO:0000256" key="9">
    <source>
        <dbReference type="ARBA" id="ARBA00023033"/>
    </source>
</evidence>
<feature type="signal peptide" evidence="17">
    <location>
        <begin position="1"/>
        <end position="19"/>
    </location>
</feature>
<evidence type="ECO:0000256" key="13">
    <source>
        <dbReference type="ARBA" id="ARBA00044502"/>
    </source>
</evidence>
<name>A0A4Y7RSQ8_COPMI</name>
<comment type="caution">
    <text evidence="19">The sequence shown here is derived from an EMBL/GenBank/DDBJ whole genome shotgun (WGS) entry which is preliminary data.</text>
</comment>
<dbReference type="PANTHER" id="PTHR33353">
    <property type="entry name" value="PUTATIVE (AFU_ORTHOLOGUE AFUA_1G12560)-RELATED"/>
    <property type="match status" value="1"/>
</dbReference>
<comment type="similarity">
    <text evidence="13">Belongs to the polysaccharide monooxygenase AA9 family.</text>
</comment>
<keyword evidence="8" id="KW-0186">Copper</keyword>
<organism evidence="19 20">
    <name type="scientific">Coprinellus micaceus</name>
    <name type="common">Glistening ink-cap mushroom</name>
    <name type="synonym">Coprinus micaceus</name>
    <dbReference type="NCBI Taxonomy" id="71717"/>
    <lineage>
        <taxon>Eukaryota</taxon>
        <taxon>Fungi</taxon>
        <taxon>Dikarya</taxon>
        <taxon>Basidiomycota</taxon>
        <taxon>Agaricomycotina</taxon>
        <taxon>Agaricomycetes</taxon>
        <taxon>Agaricomycetidae</taxon>
        <taxon>Agaricales</taxon>
        <taxon>Agaricineae</taxon>
        <taxon>Psathyrellaceae</taxon>
        <taxon>Coprinellus</taxon>
    </lineage>
</organism>
<dbReference type="STRING" id="71717.A0A4Y7RSQ8"/>
<dbReference type="OrthoDB" id="4849160at2759"/>
<evidence type="ECO:0000256" key="14">
    <source>
        <dbReference type="ARBA" id="ARBA00045077"/>
    </source>
</evidence>
<dbReference type="InterPro" id="IPR005103">
    <property type="entry name" value="AA9_LPMO"/>
</dbReference>
<feature type="region of interest" description="Disordered" evidence="16">
    <location>
        <begin position="240"/>
        <end position="323"/>
    </location>
</feature>
<dbReference type="Gene3D" id="2.70.50.70">
    <property type="match status" value="1"/>
</dbReference>
<dbReference type="GO" id="GO:0030245">
    <property type="term" value="P:cellulose catabolic process"/>
    <property type="evidence" value="ECO:0007669"/>
    <property type="project" value="UniProtKB-KW"/>
</dbReference>
<keyword evidence="20" id="KW-1185">Reference proteome</keyword>
<dbReference type="EC" id="1.14.99.56" evidence="15"/>